<dbReference type="Proteomes" id="UP000032141">
    <property type="component" value="Chromosome C4"/>
</dbReference>
<dbReference type="SMR" id="A0A0D3BV43"/>
<protein>
    <submittedName>
        <fullName evidence="1">Uncharacterized protein</fullName>
    </submittedName>
</protein>
<organism evidence="1 2">
    <name type="scientific">Brassica oleracea var. oleracea</name>
    <dbReference type="NCBI Taxonomy" id="109376"/>
    <lineage>
        <taxon>Eukaryota</taxon>
        <taxon>Viridiplantae</taxon>
        <taxon>Streptophyta</taxon>
        <taxon>Embryophyta</taxon>
        <taxon>Tracheophyta</taxon>
        <taxon>Spermatophyta</taxon>
        <taxon>Magnoliopsida</taxon>
        <taxon>eudicotyledons</taxon>
        <taxon>Gunneridae</taxon>
        <taxon>Pentapetalae</taxon>
        <taxon>rosids</taxon>
        <taxon>malvids</taxon>
        <taxon>Brassicales</taxon>
        <taxon>Brassicaceae</taxon>
        <taxon>Brassiceae</taxon>
        <taxon>Brassica</taxon>
    </lineage>
</organism>
<keyword evidence="2" id="KW-1185">Reference proteome</keyword>
<proteinExistence type="predicted"/>
<dbReference type="Gramene" id="Bo4g084780.1">
    <property type="protein sequence ID" value="Bo4g084780.1"/>
    <property type="gene ID" value="Bo4g084780"/>
</dbReference>
<reference evidence="1" key="2">
    <citation type="submission" date="2015-03" db="UniProtKB">
        <authorList>
            <consortium name="EnsemblPlants"/>
        </authorList>
    </citation>
    <scope>IDENTIFICATION</scope>
</reference>
<dbReference type="AlphaFoldDB" id="A0A0D3BV43"/>
<dbReference type="EnsemblPlants" id="Bo4g084780.1">
    <property type="protein sequence ID" value="Bo4g084780.1"/>
    <property type="gene ID" value="Bo4g084780"/>
</dbReference>
<name>A0A0D3BV43_BRAOL</name>
<evidence type="ECO:0000313" key="2">
    <source>
        <dbReference type="Proteomes" id="UP000032141"/>
    </source>
</evidence>
<evidence type="ECO:0000313" key="1">
    <source>
        <dbReference type="EnsemblPlants" id="Bo4g084780.1"/>
    </source>
</evidence>
<dbReference type="HOGENOM" id="CLU_2815942_0_0_1"/>
<sequence>MILPTSNSPIRSSLELSDGLTATGTNLREEERRDFELITSSSRHLFREVDELIEAMNVLILSAIAPR</sequence>
<accession>A0A0D3BV43</accession>
<reference evidence="1 2" key="1">
    <citation type="journal article" date="2014" name="Genome Biol.">
        <title>Transcriptome and methylome profiling reveals relics of genome dominance in the mesopolyploid Brassica oleracea.</title>
        <authorList>
            <person name="Parkin I.A."/>
            <person name="Koh C."/>
            <person name="Tang H."/>
            <person name="Robinson S.J."/>
            <person name="Kagale S."/>
            <person name="Clarke W.E."/>
            <person name="Town C.D."/>
            <person name="Nixon J."/>
            <person name="Krishnakumar V."/>
            <person name="Bidwell S.L."/>
            <person name="Denoeud F."/>
            <person name="Belcram H."/>
            <person name="Links M.G."/>
            <person name="Just J."/>
            <person name="Clarke C."/>
            <person name="Bender T."/>
            <person name="Huebert T."/>
            <person name="Mason A.S."/>
            <person name="Pires J.C."/>
            <person name="Barker G."/>
            <person name="Moore J."/>
            <person name="Walley P.G."/>
            <person name="Manoli S."/>
            <person name="Batley J."/>
            <person name="Edwards D."/>
            <person name="Nelson M.N."/>
            <person name="Wang X."/>
            <person name="Paterson A.H."/>
            <person name="King G."/>
            <person name="Bancroft I."/>
            <person name="Chalhoub B."/>
            <person name="Sharpe A.G."/>
        </authorList>
    </citation>
    <scope>NUCLEOTIDE SEQUENCE</scope>
    <source>
        <strain evidence="1 2">cv. TO1000</strain>
    </source>
</reference>